<organism evidence="4">
    <name type="scientific">Capitella teleta</name>
    <name type="common">Polychaete worm</name>
    <dbReference type="NCBI Taxonomy" id="283909"/>
    <lineage>
        <taxon>Eukaryota</taxon>
        <taxon>Metazoa</taxon>
        <taxon>Spiralia</taxon>
        <taxon>Lophotrochozoa</taxon>
        <taxon>Annelida</taxon>
        <taxon>Polychaeta</taxon>
        <taxon>Sedentaria</taxon>
        <taxon>Scolecida</taxon>
        <taxon>Capitellidae</taxon>
        <taxon>Capitella</taxon>
    </lineage>
</organism>
<dbReference type="GO" id="GO:0001046">
    <property type="term" value="F:core promoter sequence-specific DNA binding"/>
    <property type="evidence" value="ECO:0007669"/>
    <property type="project" value="TreeGrafter"/>
</dbReference>
<evidence type="ECO:0000256" key="2">
    <source>
        <dbReference type="ARBA" id="ARBA00023242"/>
    </source>
</evidence>
<protein>
    <recommendedName>
        <fullName evidence="3">Transcription factor CBF/NF-Y/archaeal histone domain-containing protein</fullName>
    </recommendedName>
</protein>
<feature type="non-terminal residue" evidence="4">
    <location>
        <position position="1"/>
    </location>
</feature>
<evidence type="ECO:0000313" key="4">
    <source>
        <dbReference type="EMBL" id="ELT94656.1"/>
    </source>
</evidence>
<dbReference type="InterPro" id="IPR009072">
    <property type="entry name" value="Histone-fold"/>
</dbReference>
<dbReference type="Proteomes" id="UP000014760">
    <property type="component" value="Unassembled WGS sequence"/>
</dbReference>
<dbReference type="PANTHER" id="PTHR10252">
    <property type="entry name" value="HISTONE-LIKE TRANSCRIPTION FACTOR CCAAT-RELATED"/>
    <property type="match status" value="1"/>
</dbReference>
<dbReference type="PANTHER" id="PTHR10252:SF5">
    <property type="entry name" value="DR1-ASSOCIATED COREPRESSOR"/>
    <property type="match status" value="1"/>
</dbReference>
<evidence type="ECO:0000259" key="3">
    <source>
        <dbReference type="Pfam" id="PF00808"/>
    </source>
</evidence>
<dbReference type="GO" id="GO:0017054">
    <property type="term" value="C:negative cofactor 2 complex"/>
    <property type="evidence" value="ECO:0007669"/>
    <property type="project" value="TreeGrafter"/>
</dbReference>
<dbReference type="GO" id="GO:0046982">
    <property type="term" value="F:protein heterodimerization activity"/>
    <property type="evidence" value="ECO:0007669"/>
    <property type="project" value="InterPro"/>
</dbReference>
<keyword evidence="2" id="KW-0539">Nucleus</keyword>
<dbReference type="OrthoDB" id="653904at2759"/>
<name>R7TT35_CAPTE</name>
<dbReference type="EnsemblMetazoa" id="CapteT31266">
    <property type="protein sequence ID" value="CapteP31266"/>
    <property type="gene ID" value="CapteG31266"/>
</dbReference>
<dbReference type="Pfam" id="PF00808">
    <property type="entry name" value="CBFD_NFYB_HMF"/>
    <property type="match status" value="1"/>
</dbReference>
<dbReference type="OMA" id="MFMVELM"/>
<gene>
    <name evidence="4" type="ORF">CAPTEDRAFT_31266</name>
</gene>
<evidence type="ECO:0000256" key="1">
    <source>
        <dbReference type="ARBA" id="ARBA00004123"/>
    </source>
</evidence>
<reference evidence="4 6" key="2">
    <citation type="journal article" date="2013" name="Nature">
        <title>Insights into bilaterian evolution from three spiralian genomes.</title>
        <authorList>
            <person name="Simakov O."/>
            <person name="Marletaz F."/>
            <person name="Cho S.J."/>
            <person name="Edsinger-Gonzales E."/>
            <person name="Havlak P."/>
            <person name="Hellsten U."/>
            <person name="Kuo D.H."/>
            <person name="Larsson T."/>
            <person name="Lv J."/>
            <person name="Arendt D."/>
            <person name="Savage R."/>
            <person name="Osoegawa K."/>
            <person name="de Jong P."/>
            <person name="Grimwood J."/>
            <person name="Chapman J.A."/>
            <person name="Shapiro H."/>
            <person name="Aerts A."/>
            <person name="Otillar R.P."/>
            <person name="Terry A.Y."/>
            <person name="Boore J.L."/>
            <person name="Grigoriev I.V."/>
            <person name="Lindberg D.R."/>
            <person name="Seaver E.C."/>
            <person name="Weisblat D.A."/>
            <person name="Putnam N.H."/>
            <person name="Rokhsar D.S."/>
        </authorList>
    </citation>
    <scope>NUCLEOTIDE SEQUENCE</scope>
    <source>
        <strain evidence="4 6">I ESC-2004</strain>
    </source>
</reference>
<comment type="subcellular location">
    <subcellularLocation>
        <location evidence="1">Nucleus</location>
    </subcellularLocation>
</comment>
<feature type="domain" description="Transcription factor CBF/NF-Y/archaeal histone" evidence="3">
    <location>
        <begin position="1"/>
        <end position="58"/>
    </location>
</feature>
<dbReference type="EMBL" id="AMQN01012207">
    <property type="status" value="NOT_ANNOTATED_CDS"/>
    <property type="molecule type" value="Genomic_DNA"/>
</dbReference>
<sequence>RIKKIMQTDEDVGKVAAAVPVIISRALELFIQSLIVKASETTRAKHAKTLSSSHIKQTIQSEKQFDFLKDLVASIPDV</sequence>
<reference evidence="6" key="1">
    <citation type="submission" date="2012-12" db="EMBL/GenBank/DDBJ databases">
        <authorList>
            <person name="Hellsten U."/>
            <person name="Grimwood J."/>
            <person name="Chapman J.A."/>
            <person name="Shapiro H."/>
            <person name="Aerts A."/>
            <person name="Otillar R.P."/>
            <person name="Terry A.Y."/>
            <person name="Boore J.L."/>
            <person name="Simakov O."/>
            <person name="Marletaz F."/>
            <person name="Cho S.-J."/>
            <person name="Edsinger-Gonzales E."/>
            <person name="Havlak P."/>
            <person name="Kuo D.-H."/>
            <person name="Larsson T."/>
            <person name="Lv J."/>
            <person name="Arendt D."/>
            <person name="Savage R."/>
            <person name="Osoegawa K."/>
            <person name="de Jong P."/>
            <person name="Lindberg D.R."/>
            <person name="Seaver E.C."/>
            <person name="Weisblat D.A."/>
            <person name="Putnam N.H."/>
            <person name="Grigoriev I.V."/>
            <person name="Rokhsar D.S."/>
        </authorList>
    </citation>
    <scope>NUCLEOTIDE SEQUENCE</scope>
    <source>
        <strain evidence="6">I ESC-2004</strain>
    </source>
</reference>
<dbReference type="STRING" id="283909.R7TT35"/>
<proteinExistence type="predicted"/>
<dbReference type="InterPro" id="IPR050568">
    <property type="entry name" value="Transcr_DNA_Rep_Reg"/>
</dbReference>
<evidence type="ECO:0000313" key="5">
    <source>
        <dbReference type="EnsemblMetazoa" id="CapteP31266"/>
    </source>
</evidence>
<dbReference type="Gene3D" id="1.10.20.10">
    <property type="entry name" value="Histone, subunit A"/>
    <property type="match status" value="1"/>
</dbReference>
<dbReference type="HOGENOM" id="CLU_045277_9_0_1"/>
<feature type="non-terminal residue" evidence="4">
    <location>
        <position position="78"/>
    </location>
</feature>
<keyword evidence="6" id="KW-1185">Reference proteome</keyword>
<dbReference type="CDD" id="cd22906">
    <property type="entry name" value="HFD_DRAP1"/>
    <property type="match status" value="1"/>
</dbReference>
<reference evidence="5" key="3">
    <citation type="submission" date="2015-06" db="UniProtKB">
        <authorList>
            <consortium name="EnsemblMetazoa"/>
        </authorList>
    </citation>
    <scope>IDENTIFICATION</scope>
</reference>
<dbReference type="AlphaFoldDB" id="R7TT35"/>
<accession>R7TT35</accession>
<dbReference type="InterPro" id="IPR003958">
    <property type="entry name" value="CBFA_NFYB_domain"/>
</dbReference>
<dbReference type="SUPFAM" id="SSF47113">
    <property type="entry name" value="Histone-fold"/>
    <property type="match status" value="1"/>
</dbReference>
<evidence type="ECO:0000313" key="6">
    <source>
        <dbReference type="Proteomes" id="UP000014760"/>
    </source>
</evidence>
<dbReference type="EMBL" id="KB309368">
    <property type="protein sequence ID" value="ELT94656.1"/>
    <property type="molecule type" value="Genomic_DNA"/>
</dbReference>
<dbReference type="GO" id="GO:0016251">
    <property type="term" value="F:RNA polymerase II general transcription initiation factor activity"/>
    <property type="evidence" value="ECO:0007669"/>
    <property type="project" value="TreeGrafter"/>
</dbReference>